<dbReference type="RefSeq" id="WP_074211806.1">
    <property type="nucleotide sequence ID" value="NZ_FSQX01000002.1"/>
</dbReference>
<dbReference type="EMBL" id="FSQX01000002">
    <property type="protein sequence ID" value="SIN87464.1"/>
    <property type="molecule type" value="Genomic_DNA"/>
</dbReference>
<dbReference type="AlphaFoldDB" id="A0A1N6EWV6"/>
<organism evidence="2 3">
    <name type="scientific">Vreelandella aquamarina</name>
    <dbReference type="NCBI Taxonomy" id="77097"/>
    <lineage>
        <taxon>Bacteria</taxon>
        <taxon>Pseudomonadati</taxon>
        <taxon>Pseudomonadota</taxon>
        <taxon>Gammaproteobacteria</taxon>
        <taxon>Oceanospirillales</taxon>
        <taxon>Halomonadaceae</taxon>
        <taxon>Vreelandella</taxon>
    </lineage>
</organism>
<evidence type="ECO:0000313" key="2">
    <source>
        <dbReference type="EMBL" id="SIN87464.1"/>
    </source>
</evidence>
<proteinExistence type="predicted"/>
<gene>
    <name evidence="2" type="ORF">SAMN05878438_3747</name>
</gene>
<name>A0A1N6EWV6_9GAMM</name>
<feature type="region of interest" description="Disordered" evidence="1">
    <location>
        <begin position="104"/>
        <end position="127"/>
    </location>
</feature>
<protein>
    <submittedName>
        <fullName evidence="2">Uncharacterized protein</fullName>
    </submittedName>
</protein>
<reference evidence="2 3" key="1">
    <citation type="submission" date="2016-11" db="EMBL/GenBank/DDBJ databases">
        <authorList>
            <person name="Jaros S."/>
            <person name="Januszkiewicz K."/>
            <person name="Wedrychowicz H."/>
        </authorList>
    </citation>
    <scope>NUCLEOTIDE SEQUENCE [LARGE SCALE GENOMIC DNA]</scope>
    <source>
        <strain evidence="2 3">ACAM 239</strain>
    </source>
</reference>
<accession>A0A1N6EWV6</accession>
<evidence type="ECO:0000313" key="3">
    <source>
        <dbReference type="Proteomes" id="UP000185024"/>
    </source>
</evidence>
<evidence type="ECO:0000256" key="1">
    <source>
        <dbReference type="SAM" id="MobiDB-lite"/>
    </source>
</evidence>
<dbReference type="Proteomes" id="UP000185024">
    <property type="component" value="Unassembled WGS sequence"/>
</dbReference>
<sequence>MRDEASIKVSDTPPQFDEMMSKLARQQLGLDARYTVYAVATDHIDEIELDLIDSSEDPRLQSFTVHLPAGLARVSLAPYEDGVWNLKEAVHGVVNLGHDAREALAAGSSQPRSRIALPPRGGGSIRR</sequence>